<dbReference type="PANTHER" id="PTHR46093">
    <property type="entry name" value="ACYL-COA-BINDING DOMAIN-CONTAINING PROTEIN 5"/>
    <property type="match status" value="1"/>
</dbReference>
<dbReference type="AlphaFoldDB" id="A0A915ZBW7"/>
<dbReference type="Pfam" id="PF24681">
    <property type="entry name" value="Kelch_KLHDC2_KLHL20_DRC7"/>
    <property type="match status" value="1"/>
</dbReference>
<dbReference type="Proteomes" id="UP000684084">
    <property type="component" value="Unassembled WGS sequence"/>
</dbReference>
<reference evidence="3" key="1">
    <citation type="submission" date="2020-05" db="EMBL/GenBank/DDBJ databases">
        <authorList>
            <person name="Rincon C."/>
            <person name="Sanders R I."/>
            <person name="Robbins C."/>
            <person name="Chaturvedi A."/>
        </authorList>
    </citation>
    <scope>NUCLEOTIDE SEQUENCE</scope>
    <source>
        <strain evidence="3">CHB12</strain>
    </source>
</reference>
<dbReference type="EMBL" id="CAGKOT010000027">
    <property type="protein sequence ID" value="CAB5370325.1"/>
    <property type="molecule type" value="Genomic_DNA"/>
</dbReference>
<dbReference type="OrthoDB" id="432528at2759"/>
<sequence length="267" mass="30087">MFQPLIIYSYCYYFVNPSSSTTALNQISYLDVSKPFNNANPPFEENSIWKFICTAFLSPQKNIIYLFGGIVRDVNTDIGSLKSVLYSYNLETNEWTIPTTNGIAPGKRREMNGIINNKTGKFYVFGGLSDQFTGTENIIALNDMNIFDTISLTWSKGSTIYAPLPRADYTATLLSNGIIVFIGGRETNYFVDVDINQIVLYDTTINKWSSMTAQGVILENRNGHSAVLKTYPYEWSIPQVSALNFAPPTIIFHSAILIENYMFINLD</sequence>
<accession>A0A915ZBW7</accession>
<keyword evidence="1" id="KW-0880">Kelch repeat</keyword>
<evidence type="ECO:0000313" key="4">
    <source>
        <dbReference type="Proteomes" id="UP000684084"/>
    </source>
</evidence>
<gene>
    <name evidence="3" type="ORF">CHRIB12_LOCUS12627</name>
</gene>
<proteinExistence type="predicted"/>
<organism evidence="3 4">
    <name type="scientific">Rhizophagus irregularis</name>
    <dbReference type="NCBI Taxonomy" id="588596"/>
    <lineage>
        <taxon>Eukaryota</taxon>
        <taxon>Fungi</taxon>
        <taxon>Fungi incertae sedis</taxon>
        <taxon>Mucoromycota</taxon>
        <taxon>Glomeromycotina</taxon>
        <taxon>Glomeromycetes</taxon>
        <taxon>Glomerales</taxon>
        <taxon>Glomeraceae</taxon>
        <taxon>Rhizophagus</taxon>
    </lineage>
</organism>
<evidence type="ECO:0000256" key="2">
    <source>
        <dbReference type="ARBA" id="ARBA00022737"/>
    </source>
</evidence>
<protein>
    <recommendedName>
        <fullName evidence="5">Galactose oxidase</fullName>
    </recommendedName>
</protein>
<name>A0A915ZBW7_9GLOM</name>
<comment type="caution">
    <text evidence="3">The sequence shown here is derived from an EMBL/GenBank/DDBJ whole genome shotgun (WGS) entry which is preliminary data.</text>
</comment>
<dbReference type="PANTHER" id="PTHR46093:SF18">
    <property type="entry name" value="FIBRONECTIN TYPE-III DOMAIN-CONTAINING PROTEIN"/>
    <property type="match status" value="1"/>
</dbReference>
<keyword evidence="2" id="KW-0677">Repeat</keyword>
<evidence type="ECO:0000313" key="3">
    <source>
        <dbReference type="EMBL" id="CAB5370325.1"/>
    </source>
</evidence>
<evidence type="ECO:0000256" key="1">
    <source>
        <dbReference type="ARBA" id="ARBA00022441"/>
    </source>
</evidence>
<dbReference type="VEuPathDB" id="FungiDB:RhiirFUN_020708"/>
<evidence type="ECO:0008006" key="5">
    <source>
        <dbReference type="Google" id="ProtNLM"/>
    </source>
</evidence>